<evidence type="ECO:0000313" key="2">
    <source>
        <dbReference type="Proteomes" id="UP001527181"/>
    </source>
</evidence>
<dbReference type="RefSeq" id="WP_268598304.1">
    <property type="nucleotide sequence ID" value="NZ_JAMDNL010000064.1"/>
</dbReference>
<organism evidence="1 2">
    <name type="scientific">Paenibacillus alvei</name>
    <name type="common">Bacillus alvei</name>
    <dbReference type="NCBI Taxonomy" id="44250"/>
    <lineage>
        <taxon>Bacteria</taxon>
        <taxon>Bacillati</taxon>
        <taxon>Bacillota</taxon>
        <taxon>Bacilli</taxon>
        <taxon>Bacillales</taxon>
        <taxon>Paenibacillaceae</taxon>
        <taxon>Paenibacillus</taxon>
    </lineage>
</organism>
<comment type="caution">
    <text evidence="1">The sequence shown here is derived from an EMBL/GenBank/DDBJ whole genome shotgun (WGS) entry which is preliminary data.</text>
</comment>
<name>A0ABT4GRM5_PAEAL</name>
<proteinExistence type="predicted"/>
<sequence>MKYSLNLFGYALDCQLTFSNGQLHIEITEENQSALRAYLSRVLVKYGHELNKTDTLESLVERAIEVEKSMNGHLSEPKLKLPYEFQPEIKEKLIKAAELQDMSATQLLIRLIERKYQSVFEEEG</sequence>
<keyword evidence="2" id="KW-1185">Reference proteome</keyword>
<evidence type="ECO:0000313" key="1">
    <source>
        <dbReference type="EMBL" id="MCY9759144.1"/>
    </source>
</evidence>
<accession>A0ABT4GRM5</accession>
<dbReference type="EMBL" id="JAMDNP010000002">
    <property type="protein sequence ID" value="MCY9759144.1"/>
    <property type="molecule type" value="Genomic_DNA"/>
</dbReference>
<reference evidence="1 2" key="1">
    <citation type="submission" date="2022-05" db="EMBL/GenBank/DDBJ databases">
        <title>Genome Sequencing of Bee-Associated Microbes.</title>
        <authorList>
            <person name="Dunlap C."/>
        </authorList>
    </citation>
    <scope>NUCLEOTIDE SEQUENCE [LARGE SCALE GENOMIC DNA]</scope>
    <source>
        <strain evidence="1 2">NRRL B-04010</strain>
    </source>
</reference>
<gene>
    <name evidence="1" type="ORF">M5X12_01015</name>
</gene>
<protein>
    <submittedName>
        <fullName evidence="1">Uncharacterized protein</fullName>
    </submittedName>
</protein>
<dbReference type="Proteomes" id="UP001527181">
    <property type="component" value="Unassembled WGS sequence"/>
</dbReference>